<evidence type="ECO:0000313" key="9">
    <source>
        <dbReference type="Proteomes" id="UP000307169"/>
    </source>
</evidence>
<comment type="caution">
    <text evidence="6">The sequence shown here is derived from an EMBL/GenBank/DDBJ whole genome shotgun (WGS) entry which is preliminary data.</text>
</comment>
<dbReference type="OrthoDB" id="294853at2759"/>
<dbReference type="Pfam" id="PF16213">
    <property type="entry name" value="DCB"/>
    <property type="match status" value="1"/>
</dbReference>
<evidence type="ECO:0000313" key="6">
    <source>
        <dbReference type="EMBL" id="TIC65111.1"/>
    </source>
</evidence>
<dbReference type="InterPro" id="IPR032691">
    <property type="entry name" value="Mon2/Sec7/BIG1-like_HUS"/>
</dbReference>
<sequence length="918" mass="102384">MSSSIGLLKNDLNVLANDTKRKYPNVKQAVDKALEILQSSEVDEERSHLLVKPIVLACQTSSSSIITLSLSSLSRLINLKLVYQPVVSTVIAIIRQLVSNGFEIQLKILQILLSLFSTISDLHADEISECLIICFKLQDSKTMVVSSTASATVMQLILNVFERLNDEDKLDKSTLDSRPSLFVDLEDGTSLPVAPNAFTAHMLFADTITLLEAKNEQPLRFIKIGHLPTESSLELIESCLKNHVDLFKSHPSLLHLVKKQLYPIIQSMINDRYMNFGIATRVFQITRIILAGFENEMKDECKELWKTITDILESVHYKVWMKCLSLEITQSLFNNNKFVILFYQNHGKEIFINLLTAIARFVGEKAHVMGHNNDISGLGTRYIPKETTTLDASSYSYVGEVAAMMGTNTTNQANNLPQRQYKLNADERSRKLRVVDQRDKHDAPTINDSYSLHVALLIILEVCNVFKSIQDNDELIIGMINESWPPLIASLSQYLNGEIDDELFVKCIKSAENMAVVSGTLQLMAPRDAFLGMIYGLACPTLAVTAVMKWNERKSDVGSMSPSLESIPSTYSYPPPRLSNRNHICLGVLINLTAVLSNTLENSWFDVLETLQNAHYVLGSHLDYEMKQKQFIPSAEQGTTTAVADYVGNNIAQNSSDARVLYEGIEEIFKHSVDFNKDSLEMFVHALCRLSVGDGVTSNFKSPTSSRRTSMEAFSRKSSATYVRQNESAFAISKIDVVGQLNVERLISNQAKGWYTIIDNLRVVIGGDILESDSFLRVEASEVLNKILISGLSAAQGCKEEEVDKVAIQSSVLNTLQYLSSLDIESGSHTVNNLLKTIRESALDTLHKCLENVGDSLVVEWDGVFKILTDSTQNKPVNEVKKAFEVVNLICNDFLDELSVVEVEKCVKVLSLFAKSNV</sequence>
<dbReference type="AlphaFoldDB" id="A0A4T0TJY2"/>
<name>A0A4T0TJY2_9BASI</name>
<evidence type="ECO:0000256" key="2">
    <source>
        <dbReference type="ARBA" id="ARBA00022927"/>
    </source>
</evidence>
<feature type="domain" description="Mon2/Sec7/BIG1-like dimerisation and cyclophilin-binding" evidence="4">
    <location>
        <begin position="4"/>
        <end position="168"/>
    </location>
</feature>
<evidence type="ECO:0000313" key="10">
    <source>
        <dbReference type="Proteomes" id="UP000309601"/>
    </source>
</evidence>
<gene>
    <name evidence="6" type="ORF">E3Q02_02337</name>
    <name evidence="7" type="ORF">E3Q03_02267</name>
    <name evidence="5" type="ORF">E3Q17_02110</name>
</gene>
<evidence type="ECO:0000259" key="4">
    <source>
        <dbReference type="Pfam" id="PF16213"/>
    </source>
</evidence>
<reference evidence="8 9" key="1">
    <citation type="submission" date="2019-03" db="EMBL/GenBank/DDBJ databases">
        <title>Sequencing 25 genomes of Wallemia mellicola.</title>
        <authorList>
            <person name="Gostincar C."/>
        </authorList>
    </citation>
    <scope>NUCLEOTIDE SEQUENCE [LARGE SCALE GENOMIC DNA]</scope>
    <source>
        <strain evidence="5 9">EXF-1262</strain>
        <strain evidence="6 10">EXF-1274</strain>
        <strain evidence="7 8">EXF-1277</strain>
    </source>
</reference>
<dbReference type="Proteomes" id="UP000309601">
    <property type="component" value="Unassembled WGS sequence"/>
</dbReference>
<dbReference type="Proteomes" id="UP000305362">
    <property type="component" value="Unassembled WGS sequence"/>
</dbReference>
<evidence type="ECO:0000313" key="5">
    <source>
        <dbReference type="EMBL" id="TIC00713.1"/>
    </source>
</evidence>
<evidence type="ECO:0000259" key="3">
    <source>
        <dbReference type="Pfam" id="PF12783"/>
    </source>
</evidence>
<evidence type="ECO:0000313" key="8">
    <source>
        <dbReference type="Proteomes" id="UP000305362"/>
    </source>
</evidence>
<dbReference type="EMBL" id="SPRW01000023">
    <property type="protein sequence ID" value="TIC65111.1"/>
    <property type="molecule type" value="Genomic_DNA"/>
</dbReference>
<keyword evidence="2" id="KW-0653">Protein transport</keyword>
<feature type="domain" description="Mon2/Sec7/BIG1-like HUS" evidence="3">
    <location>
        <begin position="200"/>
        <end position="345"/>
    </location>
</feature>
<dbReference type="EMBL" id="SPRH01000021">
    <property type="protein sequence ID" value="TIC00713.1"/>
    <property type="molecule type" value="Genomic_DNA"/>
</dbReference>
<accession>A0A4T0TJY2</accession>
<evidence type="ECO:0000256" key="1">
    <source>
        <dbReference type="ARBA" id="ARBA00022448"/>
    </source>
</evidence>
<dbReference type="Proteomes" id="UP000307169">
    <property type="component" value="Unassembled WGS sequence"/>
</dbReference>
<organism evidence="6 10">
    <name type="scientific">Wallemia mellicola</name>
    <dbReference type="NCBI Taxonomy" id="1708541"/>
    <lineage>
        <taxon>Eukaryota</taxon>
        <taxon>Fungi</taxon>
        <taxon>Dikarya</taxon>
        <taxon>Basidiomycota</taxon>
        <taxon>Wallemiomycotina</taxon>
        <taxon>Wallemiomycetes</taxon>
        <taxon>Wallemiales</taxon>
        <taxon>Wallemiaceae</taxon>
        <taxon>Wallemia</taxon>
    </lineage>
</organism>
<proteinExistence type="predicted"/>
<keyword evidence="1" id="KW-0813">Transport</keyword>
<dbReference type="Pfam" id="PF12783">
    <property type="entry name" value="Sec7-like_HUS"/>
    <property type="match status" value="1"/>
</dbReference>
<dbReference type="GO" id="GO:0015031">
    <property type="term" value="P:protein transport"/>
    <property type="evidence" value="ECO:0007669"/>
    <property type="project" value="UniProtKB-KW"/>
</dbReference>
<dbReference type="InterPro" id="IPR032629">
    <property type="entry name" value="DCB_dom"/>
</dbReference>
<dbReference type="InterPro" id="IPR016024">
    <property type="entry name" value="ARM-type_fold"/>
</dbReference>
<dbReference type="SUPFAM" id="SSF48371">
    <property type="entry name" value="ARM repeat"/>
    <property type="match status" value="1"/>
</dbReference>
<protein>
    <submittedName>
        <fullName evidence="6">Uncharacterized protein</fullName>
    </submittedName>
</protein>
<dbReference type="EMBL" id="SPRV01000021">
    <property type="protein sequence ID" value="TIC66312.1"/>
    <property type="molecule type" value="Genomic_DNA"/>
</dbReference>
<evidence type="ECO:0000313" key="7">
    <source>
        <dbReference type="EMBL" id="TIC66312.1"/>
    </source>
</evidence>
<dbReference type="GO" id="GO:0005794">
    <property type="term" value="C:Golgi apparatus"/>
    <property type="evidence" value="ECO:0007669"/>
    <property type="project" value="UniProtKB-ARBA"/>
</dbReference>